<dbReference type="RefSeq" id="WP_120979260.1">
    <property type="nucleotide sequence ID" value="NZ_RBZM01000010.1"/>
</dbReference>
<feature type="transmembrane region" description="Helical" evidence="6">
    <location>
        <begin position="12"/>
        <end position="29"/>
    </location>
</feature>
<gene>
    <name evidence="7" type="ORF">D7Z26_22450</name>
</gene>
<keyword evidence="5 6" id="KW-0472">Membrane</keyword>
<dbReference type="Proteomes" id="UP000282076">
    <property type="component" value="Unassembled WGS sequence"/>
</dbReference>
<dbReference type="GO" id="GO:0005886">
    <property type="term" value="C:plasma membrane"/>
    <property type="evidence" value="ECO:0007669"/>
    <property type="project" value="UniProtKB-SubCell"/>
</dbReference>
<comment type="subcellular location">
    <subcellularLocation>
        <location evidence="1">Cell membrane</location>
        <topology evidence="1">Multi-pass membrane protein</topology>
    </subcellularLocation>
</comment>
<evidence type="ECO:0000256" key="2">
    <source>
        <dbReference type="ARBA" id="ARBA00022475"/>
    </source>
</evidence>
<evidence type="ECO:0000313" key="8">
    <source>
        <dbReference type="Proteomes" id="UP000282076"/>
    </source>
</evidence>
<keyword evidence="3 6" id="KW-0812">Transmembrane</keyword>
<evidence type="ECO:0000256" key="4">
    <source>
        <dbReference type="ARBA" id="ARBA00022989"/>
    </source>
</evidence>
<evidence type="ECO:0000256" key="5">
    <source>
        <dbReference type="ARBA" id="ARBA00023136"/>
    </source>
</evidence>
<dbReference type="OrthoDB" id="1523490at2"/>
<feature type="transmembrane region" description="Helical" evidence="6">
    <location>
        <begin position="73"/>
        <end position="94"/>
    </location>
</feature>
<dbReference type="PANTHER" id="PTHR33545">
    <property type="entry name" value="UPF0750 MEMBRANE PROTEIN YITT-RELATED"/>
    <property type="match status" value="1"/>
</dbReference>
<evidence type="ECO:0000256" key="3">
    <source>
        <dbReference type="ARBA" id="ARBA00022692"/>
    </source>
</evidence>
<dbReference type="PANTHER" id="PTHR33545:SF5">
    <property type="entry name" value="UPF0750 MEMBRANE PROTEIN YITT"/>
    <property type="match status" value="1"/>
</dbReference>
<dbReference type="EMBL" id="RBZM01000010">
    <property type="protein sequence ID" value="RKP47970.1"/>
    <property type="molecule type" value="Genomic_DNA"/>
</dbReference>
<dbReference type="InterPro" id="IPR051461">
    <property type="entry name" value="UPF0750_membrane"/>
</dbReference>
<reference evidence="7 8" key="1">
    <citation type="submission" date="2018-10" db="EMBL/GenBank/DDBJ databases">
        <title>Cohnella sp. M2MS4P-1, whole genome shotgun sequence.</title>
        <authorList>
            <person name="Tuo L."/>
        </authorList>
    </citation>
    <scope>NUCLEOTIDE SEQUENCE [LARGE SCALE GENOMIC DNA]</scope>
    <source>
        <strain evidence="7 8">M2MS4P-1</strain>
    </source>
</reference>
<feature type="transmembrane region" description="Helical" evidence="6">
    <location>
        <begin position="41"/>
        <end position="67"/>
    </location>
</feature>
<dbReference type="InterPro" id="IPR003740">
    <property type="entry name" value="YitT"/>
</dbReference>
<organism evidence="7 8">
    <name type="scientific">Cohnella endophytica</name>
    <dbReference type="NCBI Taxonomy" id="2419778"/>
    <lineage>
        <taxon>Bacteria</taxon>
        <taxon>Bacillati</taxon>
        <taxon>Bacillota</taxon>
        <taxon>Bacilli</taxon>
        <taxon>Bacillales</taxon>
        <taxon>Paenibacillaceae</taxon>
        <taxon>Cohnella</taxon>
    </lineage>
</organism>
<sequence>MSAQLKETSRQWLHVALGCLITALGLIVLKHSQVITGGTAGLSLGLSYLLHVEFYYAFILLNIPFVFFSCWKLGYAFTVRTVAAIVLLSSMTALDALLPQVAIPALVGSILGGAIIGVGVSFLFRSGASLGGSTILVIYWQRRYGWDPGKTNFIGDSLVVLASFSALSLSQGTISIVSIAVTSGVLSFYKNRSQSSRRSRTSTLSTPAAA</sequence>
<keyword evidence="2" id="KW-1003">Cell membrane</keyword>
<evidence type="ECO:0000313" key="7">
    <source>
        <dbReference type="EMBL" id="RKP47970.1"/>
    </source>
</evidence>
<proteinExistence type="predicted"/>
<dbReference type="AlphaFoldDB" id="A0A494XBM6"/>
<name>A0A494XBM6_9BACL</name>
<feature type="transmembrane region" description="Helical" evidence="6">
    <location>
        <begin position="101"/>
        <end position="124"/>
    </location>
</feature>
<keyword evidence="4 6" id="KW-1133">Transmembrane helix</keyword>
<dbReference type="Pfam" id="PF02588">
    <property type="entry name" value="YitT_membrane"/>
    <property type="match status" value="1"/>
</dbReference>
<comment type="caution">
    <text evidence="7">The sequence shown here is derived from an EMBL/GenBank/DDBJ whole genome shotgun (WGS) entry which is preliminary data.</text>
</comment>
<evidence type="ECO:0000256" key="6">
    <source>
        <dbReference type="SAM" id="Phobius"/>
    </source>
</evidence>
<feature type="transmembrane region" description="Helical" evidence="6">
    <location>
        <begin position="158"/>
        <end position="189"/>
    </location>
</feature>
<accession>A0A494XBM6</accession>
<protein>
    <submittedName>
        <fullName evidence="7">YitT family protein</fullName>
    </submittedName>
</protein>
<keyword evidence="8" id="KW-1185">Reference proteome</keyword>
<evidence type="ECO:0000256" key="1">
    <source>
        <dbReference type="ARBA" id="ARBA00004651"/>
    </source>
</evidence>